<proteinExistence type="predicted"/>
<accession>A0ABT4UK18</accession>
<dbReference type="Proteomes" id="UP001210231">
    <property type="component" value="Unassembled WGS sequence"/>
</dbReference>
<evidence type="ECO:0008006" key="3">
    <source>
        <dbReference type="Google" id="ProtNLM"/>
    </source>
</evidence>
<dbReference type="InterPro" id="IPR011604">
    <property type="entry name" value="PDDEXK-like_dom_sf"/>
</dbReference>
<dbReference type="Gene3D" id="3.90.320.10">
    <property type="match status" value="1"/>
</dbReference>
<evidence type="ECO:0000313" key="1">
    <source>
        <dbReference type="EMBL" id="MDA3614682.1"/>
    </source>
</evidence>
<comment type="caution">
    <text evidence="1">The sequence shown here is derived from an EMBL/GenBank/DDBJ whole genome shotgun (WGS) entry which is preliminary data.</text>
</comment>
<name>A0ABT4UK18_9BACT</name>
<dbReference type="RefSeq" id="WP_407031008.1">
    <property type="nucleotide sequence ID" value="NZ_JAQGEF010000007.1"/>
</dbReference>
<gene>
    <name evidence="1" type="ORF">O3P16_07675</name>
</gene>
<protein>
    <recommendedName>
        <fullName evidence="3">YqaJ viral recombinase domain-containing protein</fullName>
    </recommendedName>
</protein>
<dbReference type="EMBL" id="JAQGEF010000007">
    <property type="protein sequence ID" value="MDA3614682.1"/>
    <property type="molecule type" value="Genomic_DNA"/>
</dbReference>
<dbReference type="SUPFAM" id="SSF52980">
    <property type="entry name" value="Restriction endonuclease-like"/>
    <property type="match status" value="1"/>
</dbReference>
<evidence type="ECO:0000313" key="2">
    <source>
        <dbReference type="Proteomes" id="UP001210231"/>
    </source>
</evidence>
<dbReference type="InterPro" id="IPR011335">
    <property type="entry name" value="Restrct_endonuc-II-like"/>
</dbReference>
<sequence length="244" mass="28800">MGKFDNYEFRCSALGKIVSKSGKLTDGVKTYLEDLFIGETYSTKKDAYGKALDKGRFCEEEGITMLSNTLLKGQLVLKNKERKRNGFIHGECDVVKNGTVYDIKNALDLFSFGKAELTWEYEWQLVGYYWLWECKKAILFYCLNNMPMPMLEEEKRMLFYKDKWKYLSFEDEQYLKDCEALEALHNYDKMPIYEKFKHWEVNVTGEKLETLKDAIIQARKFLNELQGRHEIFIKTNRHIVESAS</sequence>
<organism evidence="1 2">
    <name type="scientific">Polluticaenibacter yanchengensis</name>
    <dbReference type="NCBI Taxonomy" id="3014562"/>
    <lineage>
        <taxon>Bacteria</taxon>
        <taxon>Pseudomonadati</taxon>
        <taxon>Bacteroidota</taxon>
        <taxon>Chitinophagia</taxon>
        <taxon>Chitinophagales</taxon>
        <taxon>Chitinophagaceae</taxon>
        <taxon>Polluticaenibacter</taxon>
    </lineage>
</organism>
<keyword evidence="2" id="KW-1185">Reference proteome</keyword>
<reference evidence="1 2" key="1">
    <citation type="submission" date="2022-12" db="EMBL/GenBank/DDBJ databases">
        <title>Chitinophagaceae gen. sp. nov., a new member of the family Chitinophagaceae, isolated from soil in a chemical factory.</title>
        <authorList>
            <person name="Ke Z."/>
        </authorList>
    </citation>
    <scope>NUCLEOTIDE SEQUENCE [LARGE SCALE GENOMIC DNA]</scope>
    <source>
        <strain evidence="1 2">LY-5</strain>
    </source>
</reference>